<protein>
    <submittedName>
        <fullName evidence="3">Potassium channel tetramerization domain containing 2</fullName>
    </submittedName>
</protein>
<sequence length="217" mass="25106">MRSNCDVTMRSNCDVTMRSTGEKWVRLNVGGTRFMTTRQTLEREPTSFLCRLCQEGPELDSDKDETGAFLIDRDPTYFGPILNYLRHGKLVLDNELPEEGLLEEAEFYNIASLIALIRERIWERDYKARQEMPVKHIYRVLQCHVDELTQMVSTMSDGWRFEQLLNMGTNVSSRGDEQPEFLCVVSQERQSSVSEPNRAKNEDEDKDYDVNDSDSSG</sequence>
<evidence type="ECO:0000259" key="2">
    <source>
        <dbReference type="PROSITE" id="PS50097"/>
    </source>
</evidence>
<accession>A0A8C4R0U2</accession>
<evidence type="ECO:0000313" key="3">
    <source>
        <dbReference type="Ensembl" id="ENSEBUP00000023110.1"/>
    </source>
</evidence>
<evidence type="ECO:0000313" key="4">
    <source>
        <dbReference type="Proteomes" id="UP000694388"/>
    </source>
</evidence>
<reference evidence="3" key="1">
    <citation type="submission" date="2025-08" db="UniProtKB">
        <authorList>
            <consortium name="Ensembl"/>
        </authorList>
    </citation>
    <scope>IDENTIFICATION</scope>
</reference>
<dbReference type="FunFam" id="3.30.710.10:FF:000005">
    <property type="entry name" value="Potassium channel tetramerization domain-containing 17"/>
    <property type="match status" value="1"/>
</dbReference>
<proteinExistence type="predicted"/>
<dbReference type="Ensembl" id="ENSEBUT00000023686.1">
    <property type="protein sequence ID" value="ENSEBUP00000023110.1"/>
    <property type="gene ID" value="ENSEBUG00000014242.1"/>
</dbReference>
<dbReference type="PANTHER" id="PTHR14958:SF29">
    <property type="entry name" value="INSOMNIAC, ISOFORM B"/>
    <property type="match status" value="1"/>
</dbReference>
<evidence type="ECO:0000256" key="1">
    <source>
        <dbReference type="SAM" id="MobiDB-lite"/>
    </source>
</evidence>
<keyword evidence="4" id="KW-1185">Reference proteome</keyword>
<feature type="region of interest" description="Disordered" evidence="1">
    <location>
        <begin position="186"/>
        <end position="217"/>
    </location>
</feature>
<dbReference type="GeneTree" id="ENSGT00940000158336"/>
<dbReference type="Gene3D" id="6.10.140.750">
    <property type="match status" value="1"/>
</dbReference>
<dbReference type="GO" id="GO:0043161">
    <property type="term" value="P:proteasome-mediated ubiquitin-dependent protein catabolic process"/>
    <property type="evidence" value="ECO:0007669"/>
    <property type="project" value="TreeGrafter"/>
</dbReference>
<dbReference type="InterPro" id="IPR000210">
    <property type="entry name" value="BTB/POZ_dom"/>
</dbReference>
<dbReference type="InterPro" id="IPR011333">
    <property type="entry name" value="SKP1/BTB/POZ_sf"/>
</dbReference>
<dbReference type="PROSITE" id="PS50097">
    <property type="entry name" value="BTB"/>
    <property type="match status" value="1"/>
</dbReference>
<dbReference type="GO" id="GO:0005737">
    <property type="term" value="C:cytoplasm"/>
    <property type="evidence" value="ECO:0007669"/>
    <property type="project" value="TreeGrafter"/>
</dbReference>
<dbReference type="AlphaFoldDB" id="A0A8C4R0U2"/>
<dbReference type="SMART" id="SM00225">
    <property type="entry name" value="BTB"/>
    <property type="match status" value="1"/>
</dbReference>
<feature type="compositionally biased region" description="Low complexity" evidence="1">
    <location>
        <begin position="186"/>
        <end position="195"/>
    </location>
</feature>
<dbReference type="OMA" id="GIQCSNY"/>
<dbReference type="SUPFAM" id="SSF54695">
    <property type="entry name" value="POZ domain"/>
    <property type="match status" value="1"/>
</dbReference>
<dbReference type="PANTHER" id="PTHR14958">
    <property type="entry name" value="POTASSIUM CHANNEL TETRAMERISATION DOMAIN CONTAINING PROTEIN"/>
    <property type="match status" value="1"/>
</dbReference>
<reference evidence="3" key="2">
    <citation type="submission" date="2025-09" db="UniProtKB">
        <authorList>
            <consortium name="Ensembl"/>
        </authorList>
    </citation>
    <scope>IDENTIFICATION</scope>
</reference>
<dbReference type="Pfam" id="PF02214">
    <property type="entry name" value="BTB_2"/>
    <property type="match status" value="1"/>
</dbReference>
<dbReference type="GO" id="GO:0097602">
    <property type="term" value="F:cullin family protein binding"/>
    <property type="evidence" value="ECO:0007669"/>
    <property type="project" value="TreeGrafter"/>
</dbReference>
<dbReference type="Proteomes" id="UP000694388">
    <property type="component" value="Unplaced"/>
</dbReference>
<organism evidence="3 4">
    <name type="scientific">Eptatretus burgeri</name>
    <name type="common">Inshore hagfish</name>
    <dbReference type="NCBI Taxonomy" id="7764"/>
    <lineage>
        <taxon>Eukaryota</taxon>
        <taxon>Metazoa</taxon>
        <taxon>Chordata</taxon>
        <taxon>Craniata</taxon>
        <taxon>Vertebrata</taxon>
        <taxon>Cyclostomata</taxon>
        <taxon>Myxini</taxon>
        <taxon>Myxiniformes</taxon>
        <taxon>Myxinidae</taxon>
        <taxon>Eptatretinae</taxon>
        <taxon>Eptatretus</taxon>
    </lineage>
</organism>
<name>A0A8C4R0U2_EPTBU</name>
<feature type="compositionally biased region" description="Acidic residues" evidence="1">
    <location>
        <begin position="204"/>
        <end position="217"/>
    </location>
</feature>
<dbReference type="GO" id="GO:0031463">
    <property type="term" value="C:Cul3-RING ubiquitin ligase complex"/>
    <property type="evidence" value="ECO:0007669"/>
    <property type="project" value="TreeGrafter"/>
</dbReference>
<dbReference type="GO" id="GO:0051260">
    <property type="term" value="P:protein homooligomerization"/>
    <property type="evidence" value="ECO:0007669"/>
    <property type="project" value="InterPro"/>
</dbReference>
<feature type="domain" description="BTB" evidence="2">
    <location>
        <begin position="13"/>
        <end position="94"/>
    </location>
</feature>
<dbReference type="InterPro" id="IPR003131">
    <property type="entry name" value="T1-type_BTB"/>
</dbReference>
<dbReference type="Gene3D" id="3.30.70.2000">
    <property type="match status" value="1"/>
</dbReference>
<dbReference type="Gene3D" id="3.30.710.10">
    <property type="entry name" value="Potassium Channel Kv1.1, Chain A"/>
    <property type="match status" value="1"/>
</dbReference>